<sequence>MQQEFCSITLYSSIIHGVPPHNHRAKRLTTNHSAGYILAKSAQQVNAMGRERSAAGEPLMDMR</sequence>
<gene>
    <name evidence="1" type="ORF">RIEGSTA812A_PEG_1163</name>
</gene>
<dbReference type="AlphaFoldDB" id="A0A484H7T4"/>
<reference evidence="1" key="1">
    <citation type="submission" date="2018-10" db="EMBL/GenBank/DDBJ databases">
        <authorList>
            <person name="Gruber-Vodicka H."/>
            <person name="Jaeckle O."/>
        </authorList>
    </citation>
    <scope>NUCLEOTIDE SEQUENCE</scope>
</reference>
<name>A0A484H7T4_9ZZZZ</name>
<evidence type="ECO:0000313" key="1">
    <source>
        <dbReference type="EMBL" id="VBB69690.1"/>
    </source>
</evidence>
<protein>
    <submittedName>
        <fullName evidence="1">Uncharacterized protein</fullName>
    </submittedName>
</protein>
<proteinExistence type="predicted"/>
<accession>A0A484H7T4</accession>
<organism evidence="1">
    <name type="scientific">invertebrate metagenome</name>
    <dbReference type="NCBI Taxonomy" id="1711999"/>
    <lineage>
        <taxon>unclassified sequences</taxon>
        <taxon>metagenomes</taxon>
        <taxon>organismal metagenomes</taxon>
    </lineage>
</organism>
<dbReference type="EMBL" id="LR026963">
    <property type="protein sequence ID" value="VBB69690.1"/>
    <property type="molecule type" value="Genomic_DNA"/>
</dbReference>